<proteinExistence type="predicted"/>
<keyword evidence="3" id="KW-1185">Reference proteome</keyword>
<dbReference type="AlphaFoldDB" id="A0A3L7K2I9"/>
<keyword evidence="1" id="KW-0812">Transmembrane</keyword>
<comment type="caution">
    <text evidence="2">The sequence shown here is derived from an EMBL/GenBank/DDBJ whole genome shotgun (WGS) entry which is preliminary data.</text>
</comment>
<evidence type="ECO:0000313" key="2">
    <source>
        <dbReference type="EMBL" id="RLQ96201.1"/>
    </source>
</evidence>
<feature type="transmembrane region" description="Helical" evidence="1">
    <location>
        <begin position="12"/>
        <end position="36"/>
    </location>
</feature>
<evidence type="ECO:0000256" key="1">
    <source>
        <dbReference type="SAM" id="Phobius"/>
    </source>
</evidence>
<keyword evidence="1" id="KW-1133">Transmembrane helix</keyword>
<dbReference type="Gene3D" id="2.40.50.660">
    <property type="match status" value="1"/>
</dbReference>
<dbReference type="EMBL" id="RCVZ01000004">
    <property type="protein sequence ID" value="RLQ96201.1"/>
    <property type="molecule type" value="Genomic_DNA"/>
</dbReference>
<dbReference type="Proteomes" id="UP000276770">
    <property type="component" value="Unassembled WGS sequence"/>
</dbReference>
<evidence type="ECO:0000313" key="3">
    <source>
        <dbReference type="Proteomes" id="UP000276770"/>
    </source>
</evidence>
<protein>
    <submittedName>
        <fullName evidence="2">DUF2500 domain-containing protein</fullName>
    </submittedName>
</protein>
<organism evidence="2 3">
    <name type="scientific">Falsibacillus albus</name>
    <dbReference type="NCBI Taxonomy" id="2478915"/>
    <lineage>
        <taxon>Bacteria</taxon>
        <taxon>Bacillati</taxon>
        <taxon>Bacillota</taxon>
        <taxon>Bacilli</taxon>
        <taxon>Bacillales</taxon>
        <taxon>Bacillaceae</taxon>
        <taxon>Falsibacillus</taxon>
    </lineage>
</organism>
<name>A0A3L7K2I9_9BACI</name>
<dbReference type="RefSeq" id="WP_121680053.1">
    <property type="nucleotide sequence ID" value="NZ_RCVZ01000004.1"/>
</dbReference>
<keyword evidence="1" id="KW-0472">Membrane</keyword>
<reference evidence="2 3" key="1">
    <citation type="submission" date="2018-10" db="EMBL/GenBank/DDBJ databases">
        <title>Falsibacillus sp. genome draft.</title>
        <authorList>
            <person name="Shi S."/>
        </authorList>
    </citation>
    <scope>NUCLEOTIDE SEQUENCE [LARGE SCALE GENOMIC DNA]</scope>
    <source>
        <strain evidence="2 3">GY 10110</strain>
    </source>
</reference>
<dbReference type="OrthoDB" id="282886at2"/>
<dbReference type="Pfam" id="PF10694">
    <property type="entry name" value="DUF2500"/>
    <property type="match status" value="1"/>
</dbReference>
<sequence>MPFGQNGGMDIMFSLAPIFIGIIFIIVIGTIIFRIINGLSQWSRNNKQPILSVPAKIVAKRSEIRRHAHNNNGHHHHSTSTNYFVTFEVESGDRMELRISGNEFGQIAEDDIGQLTFQGTRFLGFERELHTGS</sequence>
<gene>
    <name evidence="2" type="ORF">D9X91_07885</name>
</gene>
<dbReference type="InterPro" id="IPR019635">
    <property type="entry name" value="DUF2500"/>
</dbReference>
<accession>A0A3L7K2I9</accession>